<name>A0A653CWT1_CALMS</name>
<evidence type="ECO:0000313" key="1">
    <source>
        <dbReference type="EMBL" id="VEN52375.1"/>
    </source>
</evidence>
<dbReference type="OrthoDB" id="125004at2759"/>
<protein>
    <submittedName>
        <fullName evidence="1">Uncharacterized protein</fullName>
    </submittedName>
</protein>
<organism evidence="1 2">
    <name type="scientific">Callosobruchus maculatus</name>
    <name type="common">Southern cowpea weevil</name>
    <name type="synonym">Pulse bruchid</name>
    <dbReference type="NCBI Taxonomy" id="64391"/>
    <lineage>
        <taxon>Eukaryota</taxon>
        <taxon>Metazoa</taxon>
        <taxon>Ecdysozoa</taxon>
        <taxon>Arthropoda</taxon>
        <taxon>Hexapoda</taxon>
        <taxon>Insecta</taxon>
        <taxon>Pterygota</taxon>
        <taxon>Neoptera</taxon>
        <taxon>Endopterygota</taxon>
        <taxon>Coleoptera</taxon>
        <taxon>Polyphaga</taxon>
        <taxon>Cucujiformia</taxon>
        <taxon>Chrysomeloidea</taxon>
        <taxon>Chrysomelidae</taxon>
        <taxon>Bruchinae</taxon>
        <taxon>Bruchini</taxon>
        <taxon>Callosobruchus</taxon>
    </lineage>
</organism>
<accession>A0A653CWT1</accession>
<dbReference type="Proteomes" id="UP000410492">
    <property type="component" value="Unassembled WGS sequence"/>
</dbReference>
<reference evidence="1 2" key="1">
    <citation type="submission" date="2019-01" db="EMBL/GenBank/DDBJ databases">
        <authorList>
            <person name="Sayadi A."/>
        </authorList>
    </citation>
    <scope>NUCLEOTIDE SEQUENCE [LARGE SCALE GENOMIC DNA]</scope>
</reference>
<keyword evidence="2" id="KW-1185">Reference proteome</keyword>
<gene>
    <name evidence="1" type="ORF">CALMAC_LOCUS12538</name>
</gene>
<sequence>MSFVYKKVKESNLSAQTWTQVMVFKSGNLLHYDCRQ</sequence>
<evidence type="ECO:0000313" key="2">
    <source>
        <dbReference type="Proteomes" id="UP000410492"/>
    </source>
</evidence>
<proteinExistence type="predicted"/>
<dbReference type="EMBL" id="CAACVG010009187">
    <property type="protein sequence ID" value="VEN52375.1"/>
    <property type="molecule type" value="Genomic_DNA"/>
</dbReference>
<dbReference type="AlphaFoldDB" id="A0A653CWT1"/>